<sequence>MSDRWYELIYDERLQIERPVLHVEYDQLTLEQQDEFEMVCQRVCAQIPPQIKLLEQAYMDCYERLKQTDGDEAFYETMEKMNDISSRICDLNVLFLQIEGSFLASRAHT</sequence>
<organism evidence="1 2">
    <name type="scientific">Polycladomyces abyssicola</name>
    <dbReference type="NCBI Taxonomy" id="1125966"/>
    <lineage>
        <taxon>Bacteria</taxon>
        <taxon>Bacillati</taxon>
        <taxon>Bacillota</taxon>
        <taxon>Bacilli</taxon>
        <taxon>Bacillales</taxon>
        <taxon>Thermoactinomycetaceae</taxon>
        <taxon>Polycladomyces</taxon>
    </lineage>
</organism>
<dbReference type="EMBL" id="AP024601">
    <property type="protein sequence ID" value="BCU82886.1"/>
    <property type="molecule type" value="Genomic_DNA"/>
</dbReference>
<name>A0A8D5UG17_9BACL</name>
<reference evidence="1" key="2">
    <citation type="journal article" date="2021" name="Microbiol. Resour. Announc.">
        <title>Complete Genome Sequence of Polycladomyces abyssicola JIR-001T, Isolated from Hemipelagic Sediment in Deep Seawater.</title>
        <authorList>
            <person name="Tsubouchi T."/>
            <person name="Kaneko Y."/>
        </authorList>
    </citation>
    <scope>NUCLEOTIDE SEQUENCE</scope>
    <source>
        <strain evidence="1">JIR-001</strain>
    </source>
</reference>
<dbReference type="KEGG" id="pabs:JIR001_26690"/>
<evidence type="ECO:0000313" key="1">
    <source>
        <dbReference type="EMBL" id="BCU82886.1"/>
    </source>
</evidence>
<dbReference type="Proteomes" id="UP000677436">
    <property type="component" value="Chromosome"/>
</dbReference>
<protein>
    <submittedName>
        <fullName evidence="1">Uncharacterized protein</fullName>
    </submittedName>
</protein>
<accession>A0A8D5UG17</accession>
<keyword evidence="2" id="KW-1185">Reference proteome</keyword>
<gene>
    <name evidence="1" type="ORF">JIR001_26690</name>
</gene>
<dbReference type="RefSeq" id="WP_212773176.1">
    <property type="nucleotide sequence ID" value="NZ_AP024601.1"/>
</dbReference>
<proteinExistence type="predicted"/>
<evidence type="ECO:0000313" key="2">
    <source>
        <dbReference type="Proteomes" id="UP000677436"/>
    </source>
</evidence>
<reference evidence="1" key="1">
    <citation type="journal article" date="2013" name="Int. J. Syst. Evol. Microbiol.">
        <title>Polycladomyces abyssicola gen. nov., sp. nov., a thermophilic filamentous bacterium isolated from hemipelagic sediment.</title>
        <authorList>
            <person name="Tsubouchi T."/>
            <person name="Shimane Y."/>
            <person name="Mori K."/>
            <person name="Usui K."/>
            <person name="Hiraki T."/>
            <person name="Tame A."/>
            <person name="Uematsu K."/>
            <person name="Maruyama T."/>
            <person name="Hatada Y."/>
        </authorList>
    </citation>
    <scope>NUCLEOTIDE SEQUENCE</scope>
    <source>
        <strain evidence="1">JIR-001</strain>
    </source>
</reference>
<dbReference type="AlphaFoldDB" id="A0A8D5UG17"/>